<organism evidence="1 2">
    <name type="scientific">Bimuria novae-zelandiae CBS 107.79</name>
    <dbReference type="NCBI Taxonomy" id="1447943"/>
    <lineage>
        <taxon>Eukaryota</taxon>
        <taxon>Fungi</taxon>
        <taxon>Dikarya</taxon>
        <taxon>Ascomycota</taxon>
        <taxon>Pezizomycotina</taxon>
        <taxon>Dothideomycetes</taxon>
        <taxon>Pleosporomycetidae</taxon>
        <taxon>Pleosporales</taxon>
        <taxon>Massarineae</taxon>
        <taxon>Didymosphaeriaceae</taxon>
        <taxon>Bimuria</taxon>
    </lineage>
</organism>
<accession>A0A6A5ULI5</accession>
<gene>
    <name evidence="1" type="ORF">BU23DRAFT_626677</name>
</gene>
<keyword evidence="2" id="KW-1185">Reference proteome</keyword>
<sequence>MARMAKGKQACVAAAVEAGQTSTADVIDVSSFVRLARENQRIRAGAADILLYVSIGTLEFTNYKYSRRYVEQYCGSSPPRTHERFSTLHDQDAAQKPALHQSSLIWVYKHQQVHRRQSTCPSKSTGIASLSIYQSINLR</sequence>
<reference evidence="1" key="1">
    <citation type="journal article" date="2020" name="Stud. Mycol.">
        <title>101 Dothideomycetes genomes: a test case for predicting lifestyles and emergence of pathogens.</title>
        <authorList>
            <person name="Haridas S."/>
            <person name="Albert R."/>
            <person name="Binder M."/>
            <person name="Bloem J."/>
            <person name="Labutti K."/>
            <person name="Salamov A."/>
            <person name="Andreopoulos B."/>
            <person name="Baker S."/>
            <person name="Barry K."/>
            <person name="Bills G."/>
            <person name="Bluhm B."/>
            <person name="Cannon C."/>
            <person name="Castanera R."/>
            <person name="Culley D."/>
            <person name="Daum C."/>
            <person name="Ezra D."/>
            <person name="Gonzalez J."/>
            <person name="Henrissat B."/>
            <person name="Kuo A."/>
            <person name="Liang C."/>
            <person name="Lipzen A."/>
            <person name="Lutzoni F."/>
            <person name="Magnuson J."/>
            <person name="Mondo S."/>
            <person name="Nolan M."/>
            <person name="Ohm R."/>
            <person name="Pangilinan J."/>
            <person name="Park H.-J."/>
            <person name="Ramirez L."/>
            <person name="Alfaro M."/>
            <person name="Sun H."/>
            <person name="Tritt A."/>
            <person name="Yoshinaga Y."/>
            <person name="Zwiers L.-H."/>
            <person name="Turgeon B."/>
            <person name="Goodwin S."/>
            <person name="Spatafora J."/>
            <person name="Crous P."/>
            <person name="Grigoriev I."/>
        </authorList>
    </citation>
    <scope>NUCLEOTIDE SEQUENCE</scope>
    <source>
        <strain evidence="1">CBS 107.79</strain>
    </source>
</reference>
<protein>
    <submittedName>
        <fullName evidence="1">Uncharacterized protein</fullName>
    </submittedName>
</protein>
<evidence type="ECO:0000313" key="2">
    <source>
        <dbReference type="Proteomes" id="UP000800036"/>
    </source>
</evidence>
<dbReference type="AlphaFoldDB" id="A0A6A5ULI5"/>
<name>A0A6A5ULI5_9PLEO</name>
<dbReference type="EMBL" id="ML976755">
    <property type="protein sequence ID" value="KAF1965801.1"/>
    <property type="molecule type" value="Genomic_DNA"/>
</dbReference>
<proteinExistence type="predicted"/>
<dbReference type="Proteomes" id="UP000800036">
    <property type="component" value="Unassembled WGS sequence"/>
</dbReference>
<evidence type="ECO:0000313" key="1">
    <source>
        <dbReference type="EMBL" id="KAF1965801.1"/>
    </source>
</evidence>